<keyword evidence="3" id="KW-1185">Reference proteome</keyword>
<dbReference type="EMBL" id="CAJNOR010005827">
    <property type="protein sequence ID" value="CAF1577239.1"/>
    <property type="molecule type" value="Genomic_DNA"/>
</dbReference>
<feature type="region of interest" description="Disordered" evidence="1">
    <location>
        <begin position="1"/>
        <end position="20"/>
    </location>
</feature>
<sequence length="142" mass="15696">MLNKASVNDDSDSPRQRQPQQPFIIVGDILLHNELKVTTVQVVTQILPSTSASLHEKPMIHRLSANSTRTNNSQAVVPCDLKNTTPVKTTSERPRSSTKLIRMQKAGVALVKELKSKVVNGNHPESKSINENPDTDPGRIHF</sequence>
<dbReference type="AlphaFoldDB" id="A0A815YXU6"/>
<evidence type="ECO:0000313" key="2">
    <source>
        <dbReference type="EMBL" id="CAF1577239.1"/>
    </source>
</evidence>
<reference evidence="2" key="1">
    <citation type="submission" date="2021-02" db="EMBL/GenBank/DDBJ databases">
        <authorList>
            <person name="Nowell W R."/>
        </authorList>
    </citation>
    <scope>NUCLEOTIDE SEQUENCE</scope>
</reference>
<feature type="region of interest" description="Disordered" evidence="1">
    <location>
        <begin position="120"/>
        <end position="142"/>
    </location>
</feature>
<name>A0A815YXU6_ADIRI</name>
<evidence type="ECO:0000313" key="3">
    <source>
        <dbReference type="Proteomes" id="UP000663828"/>
    </source>
</evidence>
<dbReference type="Proteomes" id="UP000663828">
    <property type="component" value="Unassembled WGS sequence"/>
</dbReference>
<proteinExistence type="predicted"/>
<evidence type="ECO:0000256" key="1">
    <source>
        <dbReference type="SAM" id="MobiDB-lite"/>
    </source>
</evidence>
<gene>
    <name evidence="2" type="ORF">XAT740_LOCUS45099</name>
</gene>
<organism evidence="2 3">
    <name type="scientific">Adineta ricciae</name>
    <name type="common">Rotifer</name>
    <dbReference type="NCBI Taxonomy" id="249248"/>
    <lineage>
        <taxon>Eukaryota</taxon>
        <taxon>Metazoa</taxon>
        <taxon>Spiralia</taxon>
        <taxon>Gnathifera</taxon>
        <taxon>Rotifera</taxon>
        <taxon>Eurotatoria</taxon>
        <taxon>Bdelloidea</taxon>
        <taxon>Adinetida</taxon>
        <taxon>Adinetidae</taxon>
        <taxon>Adineta</taxon>
    </lineage>
</organism>
<protein>
    <submittedName>
        <fullName evidence="2">Uncharacterized protein</fullName>
    </submittedName>
</protein>
<comment type="caution">
    <text evidence="2">The sequence shown here is derived from an EMBL/GenBank/DDBJ whole genome shotgun (WGS) entry which is preliminary data.</text>
</comment>
<accession>A0A815YXU6</accession>